<dbReference type="Proteomes" id="UP000239480">
    <property type="component" value="Unassembled WGS sequence"/>
</dbReference>
<feature type="transmembrane region" description="Helical" evidence="9">
    <location>
        <begin position="65"/>
        <end position="82"/>
    </location>
</feature>
<organism evidence="12 13">
    <name type="scientific">Aliiruegeria haliotis</name>
    <dbReference type="NCBI Taxonomy" id="1280846"/>
    <lineage>
        <taxon>Bacteria</taxon>
        <taxon>Pseudomonadati</taxon>
        <taxon>Pseudomonadota</taxon>
        <taxon>Alphaproteobacteria</taxon>
        <taxon>Rhodobacterales</taxon>
        <taxon>Roseobacteraceae</taxon>
        <taxon>Aliiruegeria</taxon>
    </lineage>
</organism>
<comment type="caution">
    <text evidence="12">The sequence shown here is derived from an EMBL/GenBank/DDBJ whole genome shotgun (WGS) entry which is preliminary data.</text>
</comment>
<dbReference type="PANTHER" id="PTHR33695">
    <property type="entry name" value="LIPOPROTEIN SIGNAL PEPTIDASE"/>
    <property type="match status" value="1"/>
</dbReference>
<evidence type="ECO:0000256" key="6">
    <source>
        <dbReference type="ARBA" id="ARBA00022801"/>
    </source>
</evidence>
<evidence type="ECO:0000256" key="3">
    <source>
        <dbReference type="ARBA" id="ARBA00022670"/>
    </source>
</evidence>
<dbReference type="Pfam" id="PF01252">
    <property type="entry name" value="Peptidase_A8"/>
    <property type="match status" value="1"/>
</dbReference>
<evidence type="ECO:0000256" key="8">
    <source>
        <dbReference type="ARBA" id="ARBA00023136"/>
    </source>
</evidence>
<dbReference type="GO" id="GO:0006508">
    <property type="term" value="P:proteolysis"/>
    <property type="evidence" value="ECO:0007669"/>
    <property type="project" value="UniProtKB-KW"/>
</dbReference>
<keyword evidence="8 9" id="KW-0472">Membrane</keyword>
<dbReference type="RefSeq" id="WP_106204697.1">
    <property type="nucleotide sequence ID" value="NZ_PVTD01000003.1"/>
</dbReference>
<evidence type="ECO:0000256" key="4">
    <source>
        <dbReference type="ARBA" id="ARBA00022692"/>
    </source>
</evidence>
<feature type="active site" evidence="9">
    <location>
        <position position="117"/>
    </location>
</feature>
<evidence type="ECO:0000256" key="2">
    <source>
        <dbReference type="ARBA" id="ARBA00022475"/>
    </source>
</evidence>
<dbReference type="PRINTS" id="PR00781">
    <property type="entry name" value="LIPOSIGPTASE"/>
</dbReference>
<keyword evidence="2 9" id="KW-1003">Cell membrane</keyword>
<evidence type="ECO:0000313" key="12">
    <source>
        <dbReference type="EMBL" id="PRY24319.1"/>
    </source>
</evidence>
<evidence type="ECO:0000313" key="13">
    <source>
        <dbReference type="Proteomes" id="UP000239480"/>
    </source>
</evidence>
<feature type="active site" evidence="9">
    <location>
        <position position="136"/>
    </location>
</feature>
<comment type="similarity">
    <text evidence="1 9 11">Belongs to the peptidase A8 family.</text>
</comment>
<dbReference type="EMBL" id="PVTD01000003">
    <property type="protein sequence ID" value="PRY24319.1"/>
    <property type="molecule type" value="Genomic_DNA"/>
</dbReference>
<evidence type="ECO:0000256" key="10">
    <source>
        <dbReference type="RuleBase" id="RU000594"/>
    </source>
</evidence>
<comment type="caution">
    <text evidence="9">Lacks conserved residue(s) required for the propagation of feature annotation.</text>
</comment>
<keyword evidence="13" id="KW-1185">Reference proteome</keyword>
<dbReference type="GO" id="GO:0004190">
    <property type="term" value="F:aspartic-type endopeptidase activity"/>
    <property type="evidence" value="ECO:0007669"/>
    <property type="project" value="UniProtKB-UniRule"/>
</dbReference>
<evidence type="ECO:0000256" key="1">
    <source>
        <dbReference type="ARBA" id="ARBA00006139"/>
    </source>
</evidence>
<evidence type="ECO:0000256" key="7">
    <source>
        <dbReference type="ARBA" id="ARBA00022989"/>
    </source>
</evidence>
<comment type="catalytic activity">
    <reaction evidence="9 10">
        <text>Release of signal peptides from bacterial membrane prolipoproteins. Hydrolyzes -Xaa-Yaa-Zaa-|-(S,diacylglyceryl)Cys-, in which Xaa is hydrophobic (preferably Leu), and Yaa (Ala or Ser) and Zaa (Gly or Ala) have small, neutral side chains.</text>
        <dbReference type="EC" id="3.4.23.36"/>
    </reaction>
</comment>
<keyword evidence="6 9" id="KW-0378">Hydrolase</keyword>
<feature type="transmembrane region" description="Helical" evidence="9">
    <location>
        <begin position="89"/>
        <end position="111"/>
    </location>
</feature>
<dbReference type="OrthoDB" id="9810259at2"/>
<dbReference type="NCBIfam" id="TIGR00077">
    <property type="entry name" value="lspA"/>
    <property type="match status" value="1"/>
</dbReference>
<keyword evidence="3 9" id="KW-0645">Protease</keyword>
<comment type="function">
    <text evidence="9 10">This protein specifically catalyzes the removal of signal peptides from prolipoproteins.</text>
</comment>
<keyword evidence="4 9" id="KW-0812">Transmembrane</keyword>
<dbReference type="HAMAP" id="MF_00161">
    <property type="entry name" value="LspA"/>
    <property type="match status" value="1"/>
</dbReference>
<dbReference type="EC" id="3.4.23.36" evidence="9"/>
<protein>
    <recommendedName>
        <fullName evidence="9">Lipoprotein signal peptidase</fullName>
        <ecNumber evidence="9">3.4.23.36</ecNumber>
    </recommendedName>
    <alternativeName>
        <fullName evidence="9">Prolipoprotein signal peptidase</fullName>
    </alternativeName>
    <alternativeName>
        <fullName evidence="9">Signal peptidase II</fullName>
        <shortName evidence="9">SPase II</shortName>
    </alternativeName>
</protein>
<accession>A0A2T0RSZ0</accession>
<dbReference type="PROSITE" id="PS00855">
    <property type="entry name" value="SPASE_II"/>
    <property type="match status" value="1"/>
</dbReference>
<reference evidence="12 13" key="1">
    <citation type="submission" date="2018-03" db="EMBL/GenBank/DDBJ databases">
        <title>Genomic Encyclopedia of Archaeal and Bacterial Type Strains, Phase II (KMG-II): from individual species to whole genera.</title>
        <authorList>
            <person name="Goeker M."/>
        </authorList>
    </citation>
    <scope>NUCLEOTIDE SEQUENCE [LARGE SCALE GENOMIC DNA]</scope>
    <source>
        <strain evidence="12 13">DSM 29328</strain>
    </source>
</reference>
<comment type="pathway">
    <text evidence="9">Protein modification; lipoprotein biosynthesis (signal peptide cleavage).</text>
</comment>
<evidence type="ECO:0000256" key="9">
    <source>
        <dbReference type="HAMAP-Rule" id="MF_00161"/>
    </source>
</evidence>
<proteinExistence type="inferred from homology"/>
<name>A0A2T0RSZ0_9RHOB</name>
<gene>
    <name evidence="9" type="primary">lspA</name>
    <name evidence="12" type="ORF">CLV78_103185</name>
</gene>
<keyword evidence="5 9" id="KW-0064">Aspartyl protease</keyword>
<evidence type="ECO:0000256" key="11">
    <source>
        <dbReference type="RuleBase" id="RU004181"/>
    </source>
</evidence>
<keyword evidence="7 9" id="KW-1133">Transmembrane helix</keyword>
<dbReference type="InterPro" id="IPR001872">
    <property type="entry name" value="Peptidase_A8"/>
</dbReference>
<feature type="transmembrane region" description="Helical" evidence="9">
    <location>
        <begin position="131"/>
        <end position="151"/>
    </location>
</feature>
<dbReference type="GO" id="GO:0005886">
    <property type="term" value="C:plasma membrane"/>
    <property type="evidence" value="ECO:0007669"/>
    <property type="project" value="UniProtKB-SubCell"/>
</dbReference>
<comment type="subcellular location">
    <subcellularLocation>
        <location evidence="9">Cell membrane</location>
        <topology evidence="9">Multi-pass membrane protein</topology>
    </subcellularLocation>
</comment>
<dbReference type="UniPathway" id="UPA00665"/>
<evidence type="ECO:0000256" key="5">
    <source>
        <dbReference type="ARBA" id="ARBA00022750"/>
    </source>
</evidence>
<dbReference type="AlphaFoldDB" id="A0A2T0RSZ0"/>
<sequence length="160" mass="17716">MRLLWISAGLAFLLDQFTKNFVFYTMNLVTEEVIDVLPPYLVLRKGMNTGVNFGLFADSAAGQRWILIALSIVLCLMLWYWARRNYNAGIEYISAGLVIGGALGNAFDRLIYPGVLDFLNMSCCGIDNPYVFNLADVFIFAGAMGLVFFGGEGRRGENAS</sequence>
<dbReference type="PANTHER" id="PTHR33695:SF1">
    <property type="entry name" value="LIPOPROTEIN SIGNAL PEPTIDASE"/>
    <property type="match status" value="1"/>
</dbReference>